<keyword evidence="2" id="KW-0732">Signal</keyword>
<feature type="region of interest" description="Disordered" evidence="1">
    <location>
        <begin position="105"/>
        <end position="128"/>
    </location>
</feature>
<evidence type="ECO:0000313" key="3">
    <source>
        <dbReference type="EMBL" id="MBP2368145.1"/>
    </source>
</evidence>
<evidence type="ECO:0000313" key="4">
    <source>
        <dbReference type="Proteomes" id="UP001519295"/>
    </source>
</evidence>
<feature type="compositionally biased region" description="Polar residues" evidence="1">
    <location>
        <begin position="106"/>
        <end position="115"/>
    </location>
</feature>
<name>A0ABS4VW43_9PSEU</name>
<gene>
    <name evidence="3" type="ORF">JOF36_003841</name>
</gene>
<organism evidence="3 4">
    <name type="scientific">Pseudonocardia parietis</name>
    <dbReference type="NCBI Taxonomy" id="570936"/>
    <lineage>
        <taxon>Bacteria</taxon>
        <taxon>Bacillati</taxon>
        <taxon>Actinomycetota</taxon>
        <taxon>Actinomycetes</taxon>
        <taxon>Pseudonocardiales</taxon>
        <taxon>Pseudonocardiaceae</taxon>
        <taxon>Pseudonocardia</taxon>
    </lineage>
</organism>
<reference evidence="3 4" key="1">
    <citation type="submission" date="2021-03" db="EMBL/GenBank/DDBJ databases">
        <title>Sequencing the genomes of 1000 actinobacteria strains.</title>
        <authorList>
            <person name="Klenk H.-P."/>
        </authorList>
    </citation>
    <scope>NUCLEOTIDE SEQUENCE [LARGE SCALE GENOMIC DNA]</scope>
    <source>
        <strain evidence="3 4">DSM 45256</strain>
    </source>
</reference>
<keyword evidence="4" id="KW-1185">Reference proteome</keyword>
<dbReference type="Proteomes" id="UP001519295">
    <property type="component" value="Unassembled WGS sequence"/>
</dbReference>
<protein>
    <submittedName>
        <fullName evidence="3">Uncharacterized protein</fullName>
    </submittedName>
</protein>
<accession>A0ABS4VW43</accession>
<feature type="chain" id="PRO_5045521099" evidence="2">
    <location>
        <begin position="22"/>
        <end position="219"/>
    </location>
</feature>
<comment type="caution">
    <text evidence="3">The sequence shown here is derived from an EMBL/GenBank/DDBJ whole genome shotgun (WGS) entry which is preliminary data.</text>
</comment>
<sequence length="219" mass="21930">MGAVITAIATGLLVAGATALATDRLGRDAAGFVTSGIGTVSTNGAALRSDPVLIHSDPDAVTRVVGEVALQATAHRGEEVFVAIGPTAHVARYLDGVAHGVWRGEATSTGPTSGSRVDELAGTSSATRPGTQTFWVASASGPATQTARWTPEPGNWTAVVMDSDGSGPVTADVQVAAQVPGLGATSAAAVWTGVGLLDAGIAVIVVGARSRREREEAPR</sequence>
<feature type="signal peptide" evidence="2">
    <location>
        <begin position="1"/>
        <end position="21"/>
    </location>
</feature>
<evidence type="ECO:0000256" key="2">
    <source>
        <dbReference type="SAM" id="SignalP"/>
    </source>
</evidence>
<dbReference type="EMBL" id="JAGINU010000001">
    <property type="protein sequence ID" value="MBP2368145.1"/>
    <property type="molecule type" value="Genomic_DNA"/>
</dbReference>
<evidence type="ECO:0000256" key="1">
    <source>
        <dbReference type="SAM" id="MobiDB-lite"/>
    </source>
</evidence>
<dbReference type="RefSeq" id="WP_210028466.1">
    <property type="nucleotide sequence ID" value="NZ_JAGINU010000001.1"/>
</dbReference>
<proteinExistence type="predicted"/>